<evidence type="ECO:0000256" key="11">
    <source>
        <dbReference type="ARBA" id="ARBA00022840"/>
    </source>
</evidence>
<dbReference type="GO" id="GO:0003725">
    <property type="term" value="F:double-stranded RNA binding"/>
    <property type="evidence" value="ECO:0007669"/>
    <property type="project" value="InterPro"/>
</dbReference>
<dbReference type="PANTHER" id="PTHR17490:SF16">
    <property type="entry name" value="THREONYLCARBAMOYL-AMP SYNTHASE"/>
    <property type="match status" value="1"/>
</dbReference>
<proteinExistence type="inferred from homology"/>
<evidence type="ECO:0000256" key="7">
    <source>
        <dbReference type="ARBA" id="ARBA00022694"/>
    </source>
</evidence>
<dbReference type="EC" id="2.7.7.87" evidence="4"/>
<feature type="active site" description="Nucleophile" evidence="14">
    <location>
        <position position="226"/>
    </location>
</feature>
<evidence type="ECO:0000256" key="1">
    <source>
        <dbReference type="ARBA" id="ARBA00004496"/>
    </source>
</evidence>
<keyword evidence="5" id="KW-0963">Cytoplasm</keyword>
<dbReference type="EMBL" id="CP036264">
    <property type="protein sequence ID" value="QEF97285.1"/>
    <property type="molecule type" value="Genomic_DNA"/>
</dbReference>
<evidence type="ECO:0000256" key="13">
    <source>
        <dbReference type="ARBA" id="ARBA00048366"/>
    </source>
</evidence>
<dbReference type="Gene3D" id="3.40.50.2300">
    <property type="match status" value="1"/>
</dbReference>
<sequence length="381" mass="41618">MTKVLDLRETDDPSDIIHRTVQALTEGQVVALPTDTVYGIAAHALNVQAVERIVEIKGRDEEPMAISVRSRQAAEDFFCEASPVARRLSHRCWPGPLTLVTPCQNDHSAVHQLPASVRSRITGPGGGIGFRVVDHRILEAIHRFMAAPLVLTSANLSGKPAETTAEGVLEQLSGTLPLLLDDGPTRYGGASTVARVIGNRWELLREGVIERAAMNQFVKPVIVMVCTGNTCRSPMAETLMRELLRKKMGREDAVRVLSAGVAASTGGSASPQSIEVMGERKLDLTGHASQPLNEDIMNVADLVLTMTRSHRATILAAWPDMHDRVFTLRHDGGDISDPIGMPVDAYRQCADQMEGELEKWFERLSDDFFPEVSDGDKEESV</sequence>
<feature type="domain" description="YrdC-like" evidence="15">
    <location>
        <begin position="14"/>
        <end position="209"/>
    </location>
</feature>
<evidence type="ECO:0000256" key="6">
    <source>
        <dbReference type="ARBA" id="ARBA00022679"/>
    </source>
</evidence>
<evidence type="ECO:0000256" key="4">
    <source>
        <dbReference type="ARBA" id="ARBA00012584"/>
    </source>
</evidence>
<keyword evidence="8" id="KW-0548">Nucleotidyltransferase</keyword>
<dbReference type="CDD" id="cd16344">
    <property type="entry name" value="LMWPAP"/>
    <property type="match status" value="1"/>
</dbReference>
<dbReference type="SUPFAM" id="SSF52788">
    <property type="entry name" value="Phosphotyrosine protein phosphatases I"/>
    <property type="match status" value="1"/>
</dbReference>
<gene>
    <name evidence="16" type="primary">ywlE</name>
    <name evidence="16" type="ORF">Mal15_13240</name>
</gene>
<reference evidence="16 17" key="1">
    <citation type="submission" date="2019-02" db="EMBL/GenBank/DDBJ databases">
        <title>Planctomycetal bacteria perform biofilm scaping via a novel small molecule.</title>
        <authorList>
            <person name="Jeske O."/>
            <person name="Boedeker C."/>
            <person name="Wiegand S."/>
            <person name="Breitling P."/>
            <person name="Kallscheuer N."/>
            <person name="Jogler M."/>
            <person name="Rohde M."/>
            <person name="Petersen J."/>
            <person name="Medema M.H."/>
            <person name="Surup F."/>
            <person name="Jogler C."/>
        </authorList>
    </citation>
    <scope>NUCLEOTIDE SEQUENCE [LARGE SCALE GENOMIC DNA]</scope>
    <source>
        <strain evidence="16 17">Mal15</strain>
    </source>
</reference>
<feature type="active site" evidence="14">
    <location>
        <position position="232"/>
    </location>
</feature>
<dbReference type="Proteomes" id="UP000321353">
    <property type="component" value="Chromosome"/>
</dbReference>
<evidence type="ECO:0000313" key="17">
    <source>
        <dbReference type="Proteomes" id="UP000321353"/>
    </source>
</evidence>
<keyword evidence="11" id="KW-0067">ATP-binding</keyword>
<evidence type="ECO:0000256" key="2">
    <source>
        <dbReference type="ARBA" id="ARBA00007663"/>
    </source>
</evidence>
<evidence type="ECO:0000313" key="16">
    <source>
        <dbReference type="EMBL" id="QEF97285.1"/>
    </source>
</evidence>
<organism evidence="16 17">
    <name type="scientific">Stieleria maiorica</name>
    <dbReference type="NCBI Taxonomy" id="2795974"/>
    <lineage>
        <taxon>Bacteria</taxon>
        <taxon>Pseudomonadati</taxon>
        <taxon>Planctomycetota</taxon>
        <taxon>Planctomycetia</taxon>
        <taxon>Pirellulales</taxon>
        <taxon>Pirellulaceae</taxon>
        <taxon>Stieleria</taxon>
    </lineage>
</organism>
<dbReference type="Pfam" id="PF01300">
    <property type="entry name" value="Sua5_yciO_yrdC"/>
    <property type="match status" value="1"/>
</dbReference>
<evidence type="ECO:0000256" key="10">
    <source>
        <dbReference type="ARBA" id="ARBA00022801"/>
    </source>
</evidence>
<dbReference type="PROSITE" id="PS51163">
    <property type="entry name" value="YRDC"/>
    <property type="match status" value="1"/>
</dbReference>
<dbReference type="SMART" id="SM00226">
    <property type="entry name" value="LMWPc"/>
    <property type="match status" value="1"/>
</dbReference>
<dbReference type="InterPro" id="IPR017867">
    <property type="entry name" value="Tyr_phospatase_low_mol_wt"/>
</dbReference>
<comment type="catalytic activity">
    <reaction evidence="13">
        <text>L-threonine + hydrogencarbonate + ATP = L-threonylcarbamoyladenylate + diphosphate + H2O</text>
        <dbReference type="Rhea" id="RHEA:36407"/>
        <dbReference type="ChEBI" id="CHEBI:15377"/>
        <dbReference type="ChEBI" id="CHEBI:17544"/>
        <dbReference type="ChEBI" id="CHEBI:30616"/>
        <dbReference type="ChEBI" id="CHEBI:33019"/>
        <dbReference type="ChEBI" id="CHEBI:57926"/>
        <dbReference type="ChEBI" id="CHEBI:73682"/>
        <dbReference type="EC" id="2.7.7.87"/>
    </reaction>
</comment>
<dbReference type="GO" id="GO:0004725">
    <property type="term" value="F:protein tyrosine phosphatase activity"/>
    <property type="evidence" value="ECO:0007669"/>
    <property type="project" value="InterPro"/>
</dbReference>
<dbReference type="GO" id="GO:0005524">
    <property type="term" value="F:ATP binding"/>
    <property type="evidence" value="ECO:0007669"/>
    <property type="project" value="UniProtKB-KW"/>
</dbReference>
<dbReference type="GO" id="GO:0006450">
    <property type="term" value="P:regulation of translational fidelity"/>
    <property type="evidence" value="ECO:0007669"/>
    <property type="project" value="TreeGrafter"/>
</dbReference>
<dbReference type="InterPro" id="IPR036196">
    <property type="entry name" value="Ptyr_pPase_sf"/>
</dbReference>
<dbReference type="GO" id="GO:0000049">
    <property type="term" value="F:tRNA binding"/>
    <property type="evidence" value="ECO:0007669"/>
    <property type="project" value="TreeGrafter"/>
</dbReference>
<comment type="similarity">
    <text evidence="2">Belongs to the SUA5 family.</text>
</comment>
<evidence type="ECO:0000256" key="9">
    <source>
        <dbReference type="ARBA" id="ARBA00022741"/>
    </source>
</evidence>
<dbReference type="InterPro" id="IPR006070">
    <property type="entry name" value="Sua5-like_dom"/>
</dbReference>
<evidence type="ECO:0000256" key="8">
    <source>
        <dbReference type="ARBA" id="ARBA00022695"/>
    </source>
</evidence>
<dbReference type="InterPro" id="IPR017945">
    <property type="entry name" value="DHBP_synth_RibB-like_a/b_dom"/>
</dbReference>
<keyword evidence="10 16" id="KW-0378">Hydrolase</keyword>
<dbReference type="GO" id="GO:0008033">
    <property type="term" value="P:tRNA processing"/>
    <property type="evidence" value="ECO:0007669"/>
    <property type="project" value="UniProtKB-KW"/>
</dbReference>
<name>A0A5B9MCS1_9BACT</name>
<accession>A0A5B9MCS1</accession>
<dbReference type="PRINTS" id="PR00719">
    <property type="entry name" value="LMWPTPASE"/>
</dbReference>
<dbReference type="GO" id="GO:0061710">
    <property type="term" value="F:L-threonylcarbamoyladenylate synthase"/>
    <property type="evidence" value="ECO:0007669"/>
    <property type="project" value="UniProtKB-EC"/>
</dbReference>
<keyword evidence="7" id="KW-0819">tRNA processing</keyword>
<evidence type="ECO:0000259" key="15">
    <source>
        <dbReference type="PROSITE" id="PS51163"/>
    </source>
</evidence>
<protein>
    <recommendedName>
        <fullName evidence="12">L-threonylcarbamoyladenylate synthase</fullName>
        <ecNumber evidence="4">2.7.7.87</ecNumber>
    </recommendedName>
    <alternativeName>
        <fullName evidence="12">L-threonylcarbamoyladenylate synthase</fullName>
    </alternativeName>
</protein>
<comment type="subcellular location">
    <subcellularLocation>
        <location evidence="1">Cytoplasm</location>
    </subcellularLocation>
</comment>
<keyword evidence="6" id="KW-0808">Transferase</keyword>
<keyword evidence="9" id="KW-0547">Nucleotide-binding</keyword>
<dbReference type="InterPro" id="IPR023485">
    <property type="entry name" value="Ptyr_pPase"/>
</dbReference>
<dbReference type="PANTHER" id="PTHR17490">
    <property type="entry name" value="SUA5"/>
    <property type="match status" value="1"/>
</dbReference>
<dbReference type="Gene3D" id="3.90.870.10">
    <property type="entry name" value="DHBP synthase"/>
    <property type="match status" value="1"/>
</dbReference>
<dbReference type="RefSeq" id="WP_147866989.1">
    <property type="nucleotide sequence ID" value="NZ_CP036264.1"/>
</dbReference>
<dbReference type="NCBIfam" id="TIGR00057">
    <property type="entry name" value="L-threonylcarbamoyladenylate synthase"/>
    <property type="match status" value="1"/>
</dbReference>
<dbReference type="AlphaFoldDB" id="A0A5B9MCS1"/>
<dbReference type="InterPro" id="IPR050156">
    <property type="entry name" value="TC-AMP_synthase_SUA5"/>
</dbReference>
<dbReference type="Pfam" id="PF01451">
    <property type="entry name" value="LMWPc"/>
    <property type="match status" value="1"/>
</dbReference>
<dbReference type="KEGG" id="smam:Mal15_13240"/>
<evidence type="ECO:0000256" key="12">
    <source>
        <dbReference type="ARBA" id="ARBA00029774"/>
    </source>
</evidence>
<evidence type="ECO:0000256" key="5">
    <source>
        <dbReference type="ARBA" id="ARBA00022490"/>
    </source>
</evidence>
<feature type="active site" description="Proton donor" evidence="14">
    <location>
        <position position="337"/>
    </location>
</feature>
<dbReference type="SUPFAM" id="SSF55821">
    <property type="entry name" value="YrdC/RibB"/>
    <property type="match status" value="1"/>
</dbReference>
<evidence type="ECO:0000256" key="3">
    <source>
        <dbReference type="ARBA" id="ARBA00011063"/>
    </source>
</evidence>
<dbReference type="GO" id="GO:0005737">
    <property type="term" value="C:cytoplasm"/>
    <property type="evidence" value="ECO:0007669"/>
    <property type="project" value="UniProtKB-SubCell"/>
</dbReference>
<keyword evidence="17" id="KW-1185">Reference proteome</keyword>
<evidence type="ECO:0000256" key="14">
    <source>
        <dbReference type="PIRSR" id="PIRSR617867-1"/>
    </source>
</evidence>
<comment type="similarity">
    <text evidence="3">Belongs to the low molecular weight phosphotyrosine protein phosphatase family.</text>
</comment>